<dbReference type="Gene3D" id="3.55.50.10">
    <property type="entry name" value="Baseplate protein-like domains"/>
    <property type="match status" value="1"/>
</dbReference>
<dbReference type="EMBL" id="UGTF01000002">
    <property type="protein sequence ID" value="SUB89280.1"/>
    <property type="molecule type" value="Genomic_DNA"/>
</dbReference>
<evidence type="ECO:0000313" key="2">
    <source>
        <dbReference type="EMBL" id="SUB89280.1"/>
    </source>
</evidence>
<name>A0A379EA12_9PORP</name>
<accession>A0A379EA12</accession>
<proteinExistence type="predicted"/>
<organism evidence="2 3">
    <name type="scientific">Porphyromonas macacae</name>
    <dbReference type="NCBI Taxonomy" id="28115"/>
    <lineage>
        <taxon>Bacteria</taxon>
        <taxon>Pseudomonadati</taxon>
        <taxon>Bacteroidota</taxon>
        <taxon>Bacteroidia</taxon>
        <taxon>Bacteroidales</taxon>
        <taxon>Porphyromonadaceae</taxon>
        <taxon>Porphyromonas</taxon>
    </lineage>
</organism>
<dbReference type="Pfam" id="PF05954">
    <property type="entry name" value="Phage_GPD"/>
    <property type="match status" value="1"/>
</dbReference>
<evidence type="ECO:0000259" key="1">
    <source>
        <dbReference type="Pfam" id="PF04717"/>
    </source>
</evidence>
<feature type="domain" description="Gp5/Type VI secretion system Vgr protein OB-fold" evidence="1">
    <location>
        <begin position="364"/>
        <end position="443"/>
    </location>
</feature>
<dbReference type="AlphaFoldDB" id="A0A379EA12"/>
<sequence length="600" mass="65301">MMMTDLNTVRTTVYIDRQELSFETLRLYQAFNEQNRFEIVKNFGSQQAAWLQDPEKLVGYVGQEVYIKFEHMASGAKNQFFGIVTHVEISGDSTDTAGGIRIIGSGQAILLEGVPEKRSFTDMLPNEIVQSILADYRIPFKCNASKELKLPYAVQYDETAFSFLNRLSKTYGEWFYDDGYELIFGKPEQQEELMLDCDADVTDIKLRSSLRPRNTHKYAYETKGNEWPDVAGNKSVKTGIGLLKNLVGVSDRLFNRDFRTELEASMSPGSSLSKLAERESTSYVSDMLCVEASTRTCRVKLGHYVNFNFPGRMNLKSLGQYVVTEVEHIVNRNGHYENRLVAHPSNPVYVPAKETGSSRAYAETGVVVDNADPEGQGRVCVQFEWQQGKARTNWLRVQTPDAGSSDKVSTNRGFVVIPEIGDQVMVGYEHGNPSRPFVMGSLFHGKSGGGGGSGNNIKSLSSKSGHSVELNDGGGITIKDRSGGNLIVVDGENTITITSSKTITLSNGKSSIVLEEENIVMDAAKIAITGSELVSAGSGEAGFQLAKDGDIAAVSGKKVVASGSSEVQVQGNQASISGSKVSINGDGDMIITGGLVKINS</sequence>
<dbReference type="Gene3D" id="2.30.110.50">
    <property type="match status" value="1"/>
</dbReference>
<dbReference type="SUPFAM" id="SSF69255">
    <property type="entry name" value="gp5 N-terminal domain-like"/>
    <property type="match status" value="1"/>
</dbReference>
<dbReference type="InterPro" id="IPR037026">
    <property type="entry name" value="Vgr_OB-fold_dom_sf"/>
</dbReference>
<dbReference type="SUPFAM" id="SSF69279">
    <property type="entry name" value="Phage tail proteins"/>
    <property type="match status" value="1"/>
</dbReference>
<dbReference type="InterPro" id="IPR006531">
    <property type="entry name" value="Gp5/Vgr_OB"/>
</dbReference>
<dbReference type="RefSeq" id="WP_115096872.1">
    <property type="nucleotide sequence ID" value="NZ_UGTF01000002.1"/>
</dbReference>
<protein>
    <submittedName>
        <fullName evidence="2">Uncharacterized protein conserved in bacteria</fullName>
    </submittedName>
</protein>
<evidence type="ECO:0000313" key="3">
    <source>
        <dbReference type="Proteomes" id="UP000254156"/>
    </source>
</evidence>
<reference evidence="2 3" key="1">
    <citation type="submission" date="2018-06" db="EMBL/GenBank/DDBJ databases">
        <authorList>
            <consortium name="Pathogen Informatics"/>
            <person name="Doyle S."/>
        </authorList>
    </citation>
    <scope>NUCLEOTIDE SEQUENCE [LARGE SCALE GENOMIC DNA]</scope>
    <source>
        <strain evidence="2 3">NCTC11632</strain>
    </source>
</reference>
<dbReference type="Gene3D" id="2.40.50.230">
    <property type="entry name" value="Gp5 N-terminal domain"/>
    <property type="match status" value="1"/>
</dbReference>
<dbReference type="SUPFAM" id="SSF69349">
    <property type="entry name" value="Phage fibre proteins"/>
    <property type="match status" value="1"/>
</dbReference>
<gene>
    <name evidence="2" type="ORF">NCTC11632_01382</name>
</gene>
<dbReference type="Proteomes" id="UP000254156">
    <property type="component" value="Unassembled WGS sequence"/>
</dbReference>
<dbReference type="Pfam" id="PF04717">
    <property type="entry name" value="Phage_base_V"/>
    <property type="match status" value="1"/>
</dbReference>